<keyword evidence="2" id="KW-1185">Reference proteome</keyword>
<dbReference type="InterPro" id="IPR036209">
    <property type="entry name" value="YwmB-like_sf"/>
</dbReference>
<dbReference type="EMBL" id="BKZQ01000007">
    <property type="protein sequence ID" value="GER69466.1"/>
    <property type="molecule type" value="Genomic_DNA"/>
</dbReference>
<dbReference type="AlphaFoldDB" id="A0A5J4J3C9"/>
<dbReference type="RefSeq" id="WP_151680073.1">
    <property type="nucleotide sequence ID" value="NZ_BKZP01000006.1"/>
</dbReference>
<evidence type="ECO:0000313" key="1">
    <source>
        <dbReference type="EMBL" id="GER69466.1"/>
    </source>
</evidence>
<dbReference type="InterPro" id="IPR014794">
    <property type="entry name" value="DUF1779"/>
</dbReference>
<organism evidence="1 2">
    <name type="scientific">Weizmannia acidilactici</name>
    <dbReference type="NCBI Taxonomy" id="2607726"/>
    <lineage>
        <taxon>Bacteria</taxon>
        <taxon>Bacillati</taxon>
        <taxon>Bacillota</taxon>
        <taxon>Bacilli</taxon>
        <taxon>Bacillales</taxon>
        <taxon>Bacillaceae</taxon>
        <taxon>Heyndrickxia</taxon>
    </lineage>
</organism>
<evidence type="ECO:0000313" key="2">
    <source>
        <dbReference type="Proteomes" id="UP000391919"/>
    </source>
</evidence>
<dbReference type="Gene3D" id="3.30.360.40">
    <property type="entry name" value="YwmB-like"/>
    <property type="match status" value="1"/>
</dbReference>
<comment type="caution">
    <text evidence="1">The sequence shown here is derived from an EMBL/GenBank/DDBJ whole genome shotgun (WGS) entry which is preliminary data.</text>
</comment>
<dbReference type="Proteomes" id="UP000391919">
    <property type="component" value="Unassembled WGS sequence"/>
</dbReference>
<gene>
    <name evidence="1" type="ORF">BpJC7_07690</name>
</gene>
<reference evidence="1 2" key="1">
    <citation type="submission" date="2019-09" db="EMBL/GenBank/DDBJ databases">
        <title>Draft genome sequence of Bacillus sp. JC-7.</title>
        <authorList>
            <person name="Tanaka N."/>
            <person name="Shiwa Y."/>
            <person name="Fujita N."/>
            <person name="Tanasupawat S."/>
        </authorList>
    </citation>
    <scope>NUCLEOTIDE SEQUENCE [LARGE SCALE GENOMIC DNA]</scope>
    <source>
        <strain evidence="1 2">JC-7</strain>
    </source>
</reference>
<proteinExistence type="predicted"/>
<protein>
    <submittedName>
        <fullName evidence="1">Membrane protein</fullName>
    </submittedName>
</protein>
<dbReference type="Gene3D" id="3.30.2030.10">
    <property type="entry name" value="YwmB-like"/>
    <property type="match status" value="1"/>
</dbReference>
<name>A0A5J4J3C9_9BACI</name>
<dbReference type="Pfam" id="PF08680">
    <property type="entry name" value="DUF1779"/>
    <property type="match status" value="1"/>
</dbReference>
<dbReference type="SUPFAM" id="SSF143842">
    <property type="entry name" value="YwmB-like"/>
    <property type="match status" value="1"/>
</dbReference>
<accession>A0A5J4J3C9</accession>
<sequence>MRKLGIIWPVIVAVSLALIVMGNKTNAAHFTGQLQLFQQSVEQMGGKVTGWSLYTRETLGQLSPEGWNEKVRELQRHFPEMQWQFEKDRHSKMLVGKLAKSHYVETVKFMSTLTNRKSGSYLIYEVEGQGWDEAEMRKINQLVSDRTGILYAEKPMVFSCIKGEFSDKIDNVLLYEKKALLKRLDATEIETMEEKNFYAVSGYSPKFSEDLAVKKREMNVQIGLRNSGLGGKTTVVIGTPIITIEY</sequence>